<dbReference type="InterPro" id="IPR006056">
    <property type="entry name" value="RidA"/>
</dbReference>
<dbReference type="RefSeq" id="WP_282907971.1">
    <property type="nucleotide sequence ID" value="NZ_JAGRPV010000001.1"/>
</dbReference>
<evidence type="ECO:0000313" key="3">
    <source>
        <dbReference type="Proteomes" id="UP001161691"/>
    </source>
</evidence>
<dbReference type="Gene3D" id="3.30.1330.40">
    <property type="entry name" value="RutC-like"/>
    <property type="match status" value="1"/>
</dbReference>
<evidence type="ECO:0000313" key="2">
    <source>
        <dbReference type="EMBL" id="MDI4645009.1"/>
    </source>
</evidence>
<organism evidence="2 3">
    <name type="scientific">Cohnella hashimotonis</name>
    <dbReference type="NCBI Taxonomy" id="2826895"/>
    <lineage>
        <taxon>Bacteria</taxon>
        <taxon>Bacillati</taxon>
        <taxon>Bacillota</taxon>
        <taxon>Bacilli</taxon>
        <taxon>Bacillales</taxon>
        <taxon>Paenibacillaceae</taxon>
        <taxon>Cohnella</taxon>
    </lineage>
</organism>
<dbReference type="Proteomes" id="UP001161691">
    <property type="component" value="Unassembled WGS sequence"/>
</dbReference>
<dbReference type="GO" id="GO:0016787">
    <property type="term" value="F:hydrolase activity"/>
    <property type="evidence" value="ECO:0007669"/>
    <property type="project" value="UniProtKB-KW"/>
</dbReference>
<dbReference type="InterPro" id="IPR035959">
    <property type="entry name" value="RutC-like_sf"/>
</dbReference>
<dbReference type="SUPFAM" id="SSF55298">
    <property type="entry name" value="YjgF-like"/>
    <property type="match status" value="1"/>
</dbReference>
<dbReference type="NCBIfam" id="TIGR00004">
    <property type="entry name" value="Rid family detoxifying hydrolase"/>
    <property type="match status" value="1"/>
</dbReference>
<proteinExistence type="inferred from homology"/>
<dbReference type="Pfam" id="PF01042">
    <property type="entry name" value="Ribonuc_L-PSP"/>
    <property type="match status" value="1"/>
</dbReference>
<accession>A0ABT6TGF8</accession>
<name>A0ABT6TGF8_9BACL</name>
<comment type="caution">
    <text evidence="2">The sequence shown here is derived from an EMBL/GenBank/DDBJ whole genome shotgun (WGS) entry which is preliminary data.</text>
</comment>
<gene>
    <name evidence="2" type="ORF">KB449_08565</name>
</gene>
<comment type="similarity">
    <text evidence="1">Belongs to the RutC family.</text>
</comment>
<protein>
    <submittedName>
        <fullName evidence="2">Rid family detoxifying hydrolase</fullName>
    </submittedName>
</protein>
<reference evidence="2" key="1">
    <citation type="submission" date="2023-04" db="EMBL/GenBank/DDBJ databases">
        <title>Comparative genomic analysis of Cohnella hashimotonis sp. nov., isolated from the International Space Station.</title>
        <authorList>
            <person name="Venkateswaran K."/>
            <person name="Simpson A."/>
        </authorList>
    </citation>
    <scope>NUCLEOTIDE SEQUENCE</scope>
    <source>
        <strain evidence="2">F6_2S_P_1</strain>
    </source>
</reference>
<dbReference type="PANTHER" id="PTHR11803">
    <property type="entry name" value="2-IMINOBUTANOATE/2-IMINOPROPANOATE DEAMINASE RIDA"/>
    <property type="match status" value="1"/>
</dbReference>
<dbReference type="CDD" id="cd00448">
    <property type="entry name" value="YjgF_YER057c_UK114_family"/>
    <property type="match status" value="1"/>
</dbReference>
<dbReference type="PANTHER" id="PTHR11803:SF58">
    <property type="entry name" value="PROTEIN HMF1-RELATED"/>
    <property type="match status" value="1"/>
</dbReference>
<dbReference type="InterPro" id="IPR006175">
    <property type="entry name" value="YjgF/YER057c/UK114"/>
</dbReference>
<keyword evidence="3" id="KW-1185">Reference proteome</keyword>
<sequence length="124" mass="13078">MRQAVSTNHASIGSGPYSQGIAAGNMLFVSGQGPLDAEGAIVPGDIEAETRLTMDNVKAIVEAGGFTMDDVVKVSVYLASLADFNRFNAVYVTYFNAPYPARTCVEAGLDGIKVEIDAIVCKQN</sequence>
<dbReference type="EMBL" id="JAGRPV010000001">
    <property type="protein sequence ID" value="MDI4645009.1"/>
    <property type="molecule type" value="Genomic_DNA"/>
</dbReference>
<evidence type="ECO:0000256" key="1">
    <source>
        <dbReference type="ARBA" id="ARBA00010552"/>
    </source>
</evidence>
<keyword evidence="2" id="KW-0378">Hydrolase</keyword>